<proteinExistence type="predicted"/>
<gene>
    <name evidence="2" type="ORF">HMPREF0647_03385</name>
</gene>
<reference evidence="2 3" key="1">
    <citation type="submission" date="2014-07" db="EMBL/GenBank/DDBJ databases">
        <authorList>
            <person name="McCorrison J."/>
            <person name="Sanka R."/>
            <person name="Torralba M."/>
            <person name="Gillis M."/>
            <person name="Haft D.H."/>
            <person name="Methe B."/>
            <person name="Sutton G."/>
            <person name="Nelson K.E."/>
        </authorList>
    </citation>
    <scope>NUCLEOTIDE SEQUENCE [LARGE SCALE GENOMIC DNA]</scope>
    <source>
        <strain evidence="2 3">DNF00320</strain>
    </source>
</reference>
<dbReference type="InterPro" id="IPR051922">
    <property type="entry name" value="Bact_Sporulation_Assoc"/>
</dbReference>
<dbReference type="EMBL" id="JRNQ01000018">
    <property type="protein sequence ID" value="KGF45161.1"/>
    <property type="molecule type" value="Genomic_DNA"/>
</dbReference>
<evidence type="ECO:0000259" key="1">
    <source>
        <dbReference type="Pfam" id="PF08486"/>
    </source>
</evidence>
<dbReference type="PANTHER" id="PTHR30032">
    <property type="entry name" value="N-ACETYLMURAMOYL-L-ALANINE AMIDASE-RELATED"/>
    <property type="match status" value="1"/>
</dbReference>
<dbReference type="GO" id="GO:0030288">
    <property type="term" value="C:outer membrane-bounded periplasmic space"/>
    <property type="evidence" value="ECO:0007669"/>
    <property type="project" value="TreeGrafter"/>
</dbReference>
<dbReference type="InterPro" id="IPR013693">
    <property type="entry name" value="SpoIID/LytB_N"/>
</dbReference>
<dbReference type="OrthoDB" id="1110483at2"/>
<sequence>MVYTNEPIVAVGIVSGKLLSFTLTNAFMVNSKTILGNYSAHFVSGKIFWEGCEYAELLFTPIDDSASFTLQDVVIGVKFHWQRKESQTFRGSLRIIVDGERLYAINEIKVEDYLTSVISSEMSATSSLELLKAHAVISRSWLLSQIENRKRANIAHQHHDFIETPQKIIRWYDRTDHTLFDVCADDHCQRYQGIGRMTSPYVKQAVAATRGEVLTYDNKICDARFSKCCGGVSESFEYCWDNIKYPYLKAVADIKPKASKVLPDLTDEETAKKWIKTSPKAFCNTDDKEVLRQVLNDYDQETSDFYRWTVKYTQTEVSTLLEHKLGIGFGNILALNPLKRGDSGRIYELEIVGSQRTMVIGKELEIRRALSESHLYSSAFVVETTEVVNDVPQLFKLTGAGWGHGVGLCQIGAAVMGANGYDYQTILAHYYVGSALTQLY</sequence>
<evidence type="ECO:0000313" key="3">
    <source>
        <dbReference type="Proteomes" id="UP000029525"/>
    </source>
</evidence>
<dbReference type="NCBIfam" id="TIGR02669">
    <property type="entry name" value="SpoIID_LytB"/>
    <property type="match status" value="1"/>
</dbReference>
<feature type="domain" description="Sporulation stage II protein D amidase enhancer LytB N-terminal" evidence="1">
    <location>
        <begin position="100"/>
        <end position="216"/>
    </location>
</feature>
<dbReference type="PANTHER" id="PTHR30032:SF4">
    <property type="entry name" value="AMIDASE ENHANCER"/>
    <property type="match status" value="1"/>
</dbReference>
<name>A0A096AF46_9BACT</name>
<dbReference type="RefSeq" id="WP_036866384.1">
    <property type="nucleotide sequence ID" value="NZ_JRNQ01000018.1"/>
</dbReference>
<dbReference type="AlphaFoldDB" id="A0A096AF46"/>
<protein>
    <submittedName>
        <fullName evidence="2">Amidase</fullName>
    </submittedName>
</protein>
<dbReference type="Proteomes" id="UP000029525">
    <property type="component" value="Unassembled WGS sequence"/>
</dbReference>
<accession>A0A096AF46</accession>
<comment type="caution">
    <text evidence="2">The sequence shown here is derived from an EMBL/GenBank/DDBJ whole genome shotgun (WGS) entry which is preliminary data.</text>
</comment>
<organism evidence="2 3">
    <name type="scientific">Prevotella bivia DNF00320</name>
    <dbReference type="NCBI Taxonomy" id="1401068"/>
    <lineage>
        <taxon>Bacteria</taxon>
        <taxon>Pseudomonadati</taxon>
        <taxon>Bacteroidota</taxon>
        <taxon>Bacteroidia</taxon>
        <taxon>Bacteroidales</taxon>
        <taxon>Prevotellaceae</taxon>
        <taxon>Prevotella</taxon>
    </lineage>
</organism>
<dbReference type="InterPro" id="IPR013486">
    <property type="entry name" value="SpoIID/LytB"/>
</dbReference>
<dbReference type="GO" id="GO:0030435">
    <property type="term" value="P:sporulation resulting in formation of a cellular spore"/>
    <property type="evidence" value="ECO:0007669"/>
    <property type="project" value="InterPro"/>
</dbReference>
<dbReference type="Pfam" id="PF08486">
    <property type="entry name" value="SpoIID"/>
    <property type="match status" value="1"/>
</dbReference>
<evidence type="ECO:0000313" key="2">
    <source>
        <dbReference type="EMBL" id="KGF45161.1"/>
    </source>
</evidence>